<feature type="compositionally biased region" description="Polar residues" evidence="1">
    <location>
        <begin position="8"/>
        <end position="28"/>
    </location>
</feature>
<evidence type="ECO:0000313" key="3">
    <source>
        <dbReference type="Proteomes" id="UP000230750"/>
    </source>
</evidence>
<gene>
    <name evidence="2" type="ORF">BSL78_26741</name>
</gene>
<evidence type="ECO:0000256" key="1">
    <source>
        <dbReference type="SAM" id="MobiDB-lite"/>
    </source>
</evidence>
<organism evidence="2 3">
    <name type="scientific">Stichopus japonicus</name>
    <name type="common">Sea cucumber</name>
    <dbReference type="NCBI Taxonomy" id="307972"/>
    <lineage>
        <taxon>Eukaryota</taxon>
        <taxon>Metazoa</taxon>
        <taxon>Echinodermata</taxon>
        <taxon>Eleutherozoa</taxon>
        <taxon>Echinozoa</taxon>
        <taxon>Holothuroidea</taxon>
        <taxon>Aspidochirotacea</taxon>
        <taxon>Aspidochirotida</taxon>
        <taxon>Stichopodidae</taxon>
        <taxon>Apostichopus</taxon>
    </lineage>
</organism>
<dbReference type="PANTHER" id="PTHR34833:SF1">
    <property type="entry name" value="GENE, 17359-RELATED"/>
    <property type="match status" value="1"/>
</dbReference>
<comment type="caution">
    <text evidence="2">The sequence shown here is derived from an EMBL/GenBank/DDBJ whole genome shotgun (WGS) entry which is preliminary data.</text>
</comment>
<dbReference type="Pfam" id="PF15123">
    <property type="entry name" value="DUF4562"/>
    <property type="match status" value="1"/>
</dbReference>
<keyword evidence="3" id="KW-1185">Reference proteome</keyword>
<sequence>MAGDTLGLSRSSDSLNNRGQVRSSRSIDQLSDATWMTAGGQHSMGKGQRLFTGPGGVRDYRAHVVTDDRMVGIGTMSPEGTSELRYIWRGATGTPPPKPRSKWVGEIGWFMPFTDIQNMRTGHQINLATFRHAQEDKYTHRFQEPWYPSPNHPNYSKGFPFTKGRPTSTVFQNSSQPNYAQSKHVQRPHTVASYHSTDGGRVTPNANNSAQTIASYHSDHTGSSQSLYRPASGSHVSAVSVHSGDYSYFKPPSHHSNSAPNSRPVSGGLRKTSTPHSITEHPPSVHLSNTSQLDALGQRPLSGSSSKSVPSSISHSSYNGRSGYNSPMSIKSSHSRQSFNSRSHGGSRLSSGRSSVSRRGLVPAATSIYR</sequence>
<feature type="compositionally biased region" description="Low complexity" evidence="1">
    <location>
        <begin position="254"/>
        <end position="264"/>
    </location>
</feature>
<feature type="region of interest" description="Disordered" evidence="1">
    <location>
        <begin position="248"/>
        <end position="370"/>
    </location>
</feature>
<protein>
    <submittedName>
        <fullName evidence="2">Uncharacterized protein</fullName>
    </submittedName>
</protein>
<feature type="compositionally biased region" description="Polar residues" evidence="1">
    <location>
        <begin position="165"/>
        <end position="183"/>
    </location>
</feature>
<dbReference type="InterPro" id="IPR027814">
    <property type="entry name" value="DUF4562"/>
</dbReference>
<feature type="compositionally biased region" description="Low complexity" evidence="1">
    <location>
        <begin position="335"/>
        <end position="362"/>
    </location>
</feature>
<reference evidence="2 3" key="1">
    <citation type="journal article" date="2017" name="PLoS Biol.">
        <title>The sea cucumber genome provides insights into morphological evolution and visceral regeneration.</title>
        <authorList>
            <person name="Zhang X."/>
            <person name="Sun L."/>
            <person name="Yuan J."/>
            <person name="Sun Y."/>
            <person name="Gao Y."/>
            <person name="Zhang L."/>
            <person name="Li S."/>
            <person name="Dai H."/>
            <person name="Hamel J.F."/>
            <person name="Liu C."/>
            <person name="Yu Y."/>
            <person name="Liu S."/>
            <person name="Lin W."/>
            <person name="Guo K."/>
            <person name="Jin S."/>
            <person name="Xu P."/>
            <person name="Storey K.B."/>
            <person name="Huan P."/>
            <person name="Zhang T."/>
            <person name="Zhou Y."/>
            <person name="Zhang J."/>
            <person name="Lin C."/>
            <person name="Li X."/>
            <person name="Xing L."/>
            <person name="Huo D."/>
            <person name="Sun M."/>
            <person name="Wang L."/>
            <person name="Mercier A."/>
            <person name="Li F."/>
            <person name="Yang H."/>
            <person name="Xiang J."/>
        </authorList>
    </citation>
    <scope>NUCLEOTIDE SEQUENCE [LARGE SCALE GENOMIC DNA]</scope>
    <source>
        <strain evidence="2">Shaxun</strain>
        <tissue evidence="2">Muscle</tissue>
    </source>
</reference>
<feature type="region of interest" description="Disordered" evidence="1">
    <location>
        <begin position="145"/>
        <end position="207"/>
    </location>
</feature>
<feature type="region of interest" description="Disordered" evidence="1">
    <location>
        <begin position="1"/>
        <end position="28"/>
    </location>
</feature>
<accession>A0A2G8JL24</accession>
<name>A0A2G8JL24_STIJA</name>
<dbReference type="PANTHER" id="PTHR34833">
    <property type="entry name" value="GENE, 17359-RELATED"/>
    <property type="match status" value="1"/>
</dbReference>
<dbReference type="EMBL" id="MRZV01001678">
    <property type="protein sequence ID" value="PIK36425.1"/>
    <property type="molecule type" value="Genomic_DNA"/>
</dbReference>
<feature type="compositionally biased region" description="Low complexity" evidence="1">
    <location>
        <begin position="302"/>
        <end position="317"/>
    </location>
</feature>
<dbReference type="OrthoDB" id="6140842at2759"/>
<dbReference type="Proteomes" id="UP000230750">
    <property type="component" value="Unassembled WGS sequence"/>
</dbReference>
<feature type="compositionally biased region" description="Polar residues" evidence="1">
    <location>
        <begin position="318"/>
        <end position="331"/>
    </location>
</feature>
<evidence type="ECO:0000313" key="2">
    <source>
        <dbReference type="EMBL" id="PIK36425.1"/>
    </source>
</evidence>
<dbReference type="AlphaFoldDB" id="A0A2G8JL24"/>
<proteinExistence type="predicted"/>